<sequence>MGAVMVNQSVVRMSWLALLAVTMLTACAEVAAAVPETTTRPAGVDNELLAGHSHAAQANKLFEAGAQAFRQNHPDQAMHHWHEAALLGHERAQYNLGSGYASGTSLPRDFERAAYWWRQAALQGNTDALYNLGVLNYEGRGMERSVAKAKHWWRRAARQGDPASMFRLGWLAATGDGEISDMAEARLWWEQSAHLGFAPAIKALEILNRDEGRSPASARR</sequence>
<dbReference type="EMBL" id="MFSQ01000014">
    <property type="protein sequence ID" value="OGI41390.1"/>
    <property type="molecule type" value="Genomic_DNA"/>
</dbReference>
<accession>A0A1F6T8E0</accession>
<dbReference type="InterPro" id="IPR052748">
    <property type="entry name" value="ISR_Activator"/>
</dbReference>
<dbReference type="SMART" id="SM00671">
    <property type="entry name" value="SEL1"/>
    <property type="match status" value="4"/>
</dbReference>
<feature type="signal peptide" evidence="1">
    <location>
        <begin position="1"/>
        <end position="28"/>
    </location>
</feature>
<gene>
    <name evidence="2" type="ORF">A2140_02115</name>
</gene>
<dbReference type="AlphaFoldDB" id="A0A1F6T8E0"/>
<evidence type="ECO:0000256" key="1">
    <source>
        <dbReference type="SAM" id="SignalP"/>
    </source>
</evidence>
<protein>
    <recommendedName>
        <fullName evidence="4">Sel1 repeat family protein</fullName>
    </recommendedName>
</protein>
<dbReference type="PANTHER" id="PTHR45011">
    <property type="entry name" value="DAP3-BINDING CELL DEATH ENHANCER 1"/>
    <property type="match status" value="1"/>
</dbReference>
<dbReference type="Gene3D" id="1.25.40.10">
    <property type="entry name" value="Tetratricopeptide repeat domain"/>
    <property type="match status" value="1"/>
</dbReference>
<dbReference type="InterPro" id="IPR006597">
    <property type="entry name" value="Sel1-like"/>
</dbReference>
<dbReference type="PANTHER" id="PTHR45011:SF1">
    <property type="entry name" value="DAP3-BINDING CELL DEATH ENHANCER 1"/>
    <property type="match status" value="1"/>
</dbReference>
<dbReference type="Pfam" id="PF08238">
    <property type="entry name" value="Sel1"/>
    <property type="match status" value="4"/>
</dbReference>
<dbReference type="SUPFAM" id="SSF81901">
    <property type="entry name" value="HCP-like"/>
    <property type="match status" value="1"/>
</dbReference>
<proteinExistence type="predicted"/>
<comment type="caution">
    <text evidence="2">The sequence shown here is derived from an EMBL/GenBank/DDBJ whole genome shotgun (WGS) entry which is preliminary data.</text>
</comment>
<dbReference type="STRING" id="1817756.A2140_02115"/>
<evidence type="ECO:0008006" key="4">
    <source>
        <dbReference type="Google" id="ProtNLM"/>
    </source>
</evidence>
<evidence type="ECO:0000313" key="3">
    <source>
        <dbReference type="Proteomes" id="UP000178379"/>
    </source>
</evidence>
<reference evidence="2 3" key="1">
    <citation type="journal article" date="2016" name="Nat. Commun.">
        <title>Thousands of microbial genomes shed light on interconnected biogeochemical processes in an aquifer system.</title>
        <authorList>
            <person name="Anantharaman K."/>
            <person name="Brown C.T."/>
            <person name="Hug L.A."/>
            <person name="Sharon I."/>
            <person name="Castelle C.J."/>
            <person name="Probst A.J."/>
            <person name="Thomas B.C."/>
            <person name="Singh A."/>
            <person name="Wilkins M.J."/>
            <person name="Karaoz U."/>
            <person name="Brodie E.L."/>
            <person name="Williams K.H."/>
            <person name="Hubbard S.S."/>
            <person name="Banfield J.F."/>
        </authorList>
    </citation>
    <scope>NUCLEOTIDE SEQUENCE [LARGE SCALE GENOMIC DNA]</scope>
</reference>
<feature type="chain" id="PRO_5009526597" description="Sel1 repeat family protein" evidence="1">
    <location>
        <begin position="29"/>
        <end position="220"/>
    </location>
</feature>
<dbReference type="InterPro" id="IPR011990">
    <property type="entry name" value="TPR-like_helical_dom_sf"/>
</dbReference>
<dbReference type="Proteomes" id="UP000178379">
    <property type="component" value="Unassembled WGS sequence"/>
</dbReference>
<name>A0A1F6T8E0_9PROT</name>
<organism evidence="2 3">
    <name type="scientific">Candidatus Muproteobacteria bacterium RBG_16_62_13</name>
    <dbReference type="NCBI Taxonomy" id="1817756"/>
    <lineage>
        <taxon>Bacteria</taxon>
        <taxon>Pseudomonadati</taxon>
        <taxon>Pseudomonadota</taxon>
        <taxon>Candidatus Muproteobacteria</taxon>
    </lineage>
</organism>
<keyword evidence="1" id="KW-0732">Signal</keyword>
<evidence type="ECO:0000313" key="2">
    <source>
        <dbReference type="EMBL" id="OGI41390.1"/>
    </source>
</evidence>